<keyword evidence="2 4" id="KW-0813">Transport</keyword>
<reference evidence="7" key="1">
    <citation type="journal article" date="2023" name="IScience">
        <title>Live-bearing cockroach genome reveals convergent evolutionary mechanisms linked to viviparity in insects and beyond.</title>
        <authorList>
            <person name="Fouks B."/>
            <person name="Harrison M.C."/>
            <person name="Mikhailova A.A."/>
            <person name="Marchal E."/>
            <person name="English S."/>
            <person name="Carruthers M."/>
            <person name="Jennings E.C."/>
            <person name="Chiamaka E.L."/>
            <person name="Frigard R.A."/>
            <person name="Pippel M."/>
            <person name="Attardo G.M."/>
            <person name="Benoit J.B."/>
            <person name="Bornberg-Bauer E."/>
            <person name="Tobe S.S."/>
        </authorList>
    </citation>
    <scope>NUCLEOTIDE SEQUENCE</scope>
    <source>
        <strain evidence="7">Stay&amp;Tobe</strain>
    </source>
</reference>
<evidence type="ECO:0000256" key="2">
    <source>
        <dbReference type="ARBA" id="ARBA00022448"/>
    </source>
</evidence>
<dbReference type="AlphaFoldDB" id="A0AAD8EJP8"/>
<dbReference type="InterPro" id="IPR039481">
    <property type="entry name" value="EXOC2/Sec5_N_dom"/>
</dbReference>
<dbReference type="GO" id="GO:0006887">
    <property type="term" value="P:exocytosis"/>
    <property type="evidence" value="ECO:0007669"/>
    <property type="project" value="UniProtKB-KW"/>
</dbReference>
<dbReference type="GO" id="GO:0006893">
    <property type="term" value="P:Golgi to plasma membrane transport"/>
    <property type="evidence" value="ECO:0007669"/>
    <property type="project" value="UniProtKB-UniRule"/>
</dbReference>
<feature type="domain" description="Exocyst complex component EXOC2/Sec5 N-terminal" evidence="6">
    <location>
        <begin position="491"/>
        <end position="831"/>
    </location>
</feature>
<dbReference type="EMBL" id="JASPKZ010003850">
    <property type="protein sequence ID" value="KAJ9592002.1"/>
    <property type="molecule type" value="Genomic_DNA"/>
</dbReference>
<organism evidence="7 8">
    <name type="scientific">Diploptera punctata</name>
    <name type="common">Pacific beetle cockroach</name>
    <dbReference type="NCBI Taxonomy" id="6984"/>
    <lineage>
        <taxon>Eukaryota</taxon>
        <taxon>Metazoa</taxon>
        <taxon>Ecdysozoa</taxon>
        <taxon>Arthropoda</taxon>
        <taxon>Hexapoda</taxon>
        <taxon>Insecta</taxon>
        <taxon>Pterygota</taxon>
        <taxon>Neoptera</taxon>
        <taxon>Polyneoptera</taxon>
        <taxon>Dictyoptera</taxon>
        <taxon>Blattodea</taxon>
        <taxon>Blaberoidea</taxon>
        <taxon>Blaberidae</taxon>
        <taxon>Diplopterinae</taxon>
        <taxon>Diploptera</taxon>
    </lineage>
</organism>
<accession>A0AAD8EJP8</accession>
<evidence type="ECO:0000259" key="6">
    <source>
        <dbReference type="Pfam" id="PF15469"/>
    </source>
</evidence>
<gene>
    <name evidence="7" type="ORF">L9F63_001441</name>
</gene>
<dbReference type="InterPro" id="IPR029175">
    <property type="entry name" value="EXOC2/Sec5"/>
</dbReference>
<feature type="domain" description="Exocyst complex component EXOC2/Sec5 N-terminal" evidence="6">
    <location>
        <begin position="31"/>
        <end position="468"/>
    </location>
</feature>
<dbReference type="GO" id="GO:0015031">
    <property type="term" value="P:protein transport"/>
    <property type="evidence" value="ECO:0007669"/>
    <property type="project" value="UniProtKB-KW"/>
</dbReference>
<comment type="function">
    <text evidence="4">Component of the exocyst complex involved in the docking of exocytic vesicles with fusion sites on the plasma membrane.</text>
</comment>
<evidence type="ECO:0000256" key="1">
    <source>
        <dbReference type="ARBA" id="ARBA00010578"/>
    </source>
</evidence>
<feature type="compositionally biased region" description="Polar residues" evidence="5">
    <location>
        <begin position="306"/>
        <end position="333"/>
    </location>
</feature>
<comment type="similarity">
    <text evidence="1 4">Belongs to the SEC5 family.</text>
</comment>
<dbReference type="Pfam" id="PF15469">
    <property type="entry name" value="Sec5"/>
    <property type="match status" value="2"/>
</dbReference>
<dbReference type="GO" id="GO:0000145">
    <property type="term" value="C:exocyst"/>
    <property type="evidence" value="ECO:0007669"/>
    <property type="project" value="UniProtKB-UniRule"/>
</dbReference>
<comment type="caution">
    <text evidence="7">The sequence shown here is derived from an EMBL/GenBank/DDBJ whole genome shotgun (WGS) entry which is preliminary data.</text>
</comment>
<evidence type="ECO:0000256" key="5">
    <source>
        <dbReference type="SAM" id="MobiDB-lite"/>
    </source>
</evidence>
<dbReference type="PANTHER" id="PTHR13043:SF1">
    <property type="entry name" value="EXOCYST COMPLEX COMPONENT 2"/>
    <property type="match status" value="1"/>
</dbReference>
<comment type="subunit">
    <text evidence="4">Component of the exocyst complex.</text>
</comment>
<proteinExistence type="inferred from homology"/>
<keyword evidence="3 4" id="KW-0268">Exocytosis</keyword>
<dbReference type="Proteomes" id="UP001233999">
    <property type="component" value="Unassembled WGS sequence"/>
</dbReference>
<dbReference type="PANTHER" id="PTHR13043">
    <property type="entry name" value="EXOCYST COMPLEX COMPONENT SEC5"/>
    <property type="match status" value="1"/>
</dbReference>
<evidence type="ECO:0000313" key="7">
    <source>
        <dbReference type="EMBL" id="KAJ9592002.1"/>
    </source>
</evidence>
<evidence type="ECO:0000313" key="8">
    <source>
        <dbReference type="Proteomes" id="UP001233999"/>
    </source>
</evidence>
<evidence type="ECO:0000256" key="3">
    <source>
        <dbReference type="ARBA" id="ARBA00022483"/>
    </source>
</evidence>
<evidence type="ECO:0000256" key="4">
    <source>
        <dbReference type="RuleBase" id="RU365069"/>
    </source>
</evidence>
<keyword evidence="8" id="KW-1185">Reference proteome</keyword>
<feature type="region of interest" description="Disordered" evidence="5">
    <location>
        <begin position="297"/>
        <end position="333"/>
    </location>
</feature>
<sequence length="845" mass="95914">MKESAVWVEEAPLQTLAWGRRSLSPTSYQQEDPLGISVEENDKKFPEDDLHELFVDGSGDLASEQFVAGWFLLEHHHATTFDDLRAGLAFLRRKVDSQKEGQLSFLKANVSSVMDQLDTLTILKDKFEQDVKDHGSDPTAKVEKAIQESMLEANKLFEEVLARRDRADATRNALGVMQRFKFLFSLPVSIERNIRKGDYDVVINDYARAKNLFSNTDVAIFKKVLVEVEQRINRLREILHNKLQDMPSTLEEQKKVIRNLVNLEATGDPAWDGISCHSSYISQRLNACKDEHISAETATGEDSGKNSKTNVQTTPVSNKFNKTPNNNSQTQDWQSSVPQRVLFVEELTEILSNRFPDLWKLGQAYFSGELHVRVEPGRQAQFKRMVLTTIELFSGLLRAAILPHTLDRMSIQRQTYGTWPSQGLEGVGPWLPHCLRYVRSTYSSLIRLDLPGEALDIVATLIFDLRIRGFRFLKFLFIIKISILLFFYFPRLHCMSTLFQQASEHVKSLHKRETWKIEFDSKHGGITSLPSQFENKVQEVVQLVKESVLLGEQRETPILENSSAQRELSALVQGLLLSFSKSLENFAFSNEVMMQEDHSSAVSQLIGSSAVYRGSEKEGSGPAWEQRLLTTLSNCQYTAKVVLPRLSELFKRHGYPSPILPIATATNALNTLDHQILEAYLEQKSDPLVGTIEPSMYLGRFDWDTRRKPTDIRPYAKEIIANMIGVHAEVHRVSPNLVYRVLMQIVETVAEELSRLMSCVKRFSVEGNQQARADILAVQETVKLFTTPSAQSFFEEALEAIPPLTKQADKQVVEDILTKFRVRMRLQLMCFGDQKSLQNAGGPGM</sequence>
<protein>
    <recommendedName>
        <fullName evidence="4">Exocyst complex component 2</fullName>
    </recommendedName>
</protein>
<reference evidence="7" key="2">
    <citation type="submission" date="2023-05" db="EMBL/GenBank/DDBJ databases">
        <authorList>
            <person name="Fouks B."/>
        </authorList>
    </citation>
    <scope>NUCLEOTIDE SEQUENCE</scope>
    <source>
        <strain evidence="7">Stay&amp;Tobe</strain>
        <tissue evidence="7">Testes</tissue>
    </source>
</reference>
<name>A0AAD8EJP8_DIPPU</name>
<keyword evidence="4" id="KW-0653">Protein transport</keyword>